<proteinExistence type="predicted"/>
<sequence length="102" mass="11121">MVPPIDDAHHPNRQVRAADTDAGGRRLSSLGASGPDRKDELPAYDKSGGPPRYLQSLYQGSQELPYNMLPLHTVTEGGADNSQNRDRDVLKSPPPAYLDPRS</sequence>
<feature type="region of interest" description="Disordered" evidence="1">
    <location>
        <begin position="68"/>
        <end position="102"/>
    </location>
</feature>
<organism evidence="2 3">
    <name type="scientific">Pisolithus tinctorius Marx 270</name>
    <dbReference type="NCBI Taxonomy" id="870435"/>
    <lineage>
        <taxon>Eukaryota</taxon>
        <taxon>Fungi</taxon>
        <taxon>Dikarya</taxon>
        <taxon>Basidiomycota</taxon>
        <taxon>Agaricomycotina</taxon>
        <taxon>Agaricomycetes</taxon>
        <taxon>Agaricomycetidae</taxon>
        <taxon>Boletales</taxon>
        <taxon>Sclerodermatineae</taxon>
        <taxon>Pisolithaceae</taxon>
        <taxon>Pisolithus</taxon>
    </lineage>
</organism>
<name>A0A0C3JDR4_PISTI</name>
<dbReference type="AlphaFoldDB" id="A0A0C3JDR4"/>
<dbReference type="EMBL" id="KN832060">
    <property type="protein sequence ID" value="KIN95786.1"/>
    <property type="molecule type" value="Genomic_DNA"/>
</dbReference>
<dbReference type="Proteomes" id="UP000054217">
    <property type="component" value="Unassembled WGS sequence"/>
</dbReference>
<feature type="compositionally biased region" description="Pro residues" evidence="1">
    <location>
        <begin position="92"/>
        <end position="102"/>
    </location>
</feature>
<dbReference type="OrthoDB" id="2974599at2759"/>
<gene>
    <name evidence="2" type="ORF">M404DRAFT_1007157</name>
</gene>
<evidence type="ECO:0000256" key="1">
    <source>
        <dbReference type="SAM" id="MobiDB-lite"/>
    </source>
</evidence>
<keyword evidence="3" id="KW-1185">Reference proteome</keyword>
<protein>
    <submittedName>
        <fullName evidence="2">Uncharacterized protein</fullName>
    </submittedName>
</protein>
<accession>A0A0C3JDR4</accession>
<reference evidence="2 3" key="1">
    <citation type="submission" date="2014-04" db="EMBL/GenBank/DDBJ databases">
        <authorList>
            <consortium name="DOE Joint Genome Institute"/>
            <person name="Kuo A."/>
            <person name="Kohler A."/>
            <person name="Costa M.D."/>
            <person name="Nagy L.G."/>
            <person name="Floudas D."/>
            <person name="Copeland A."/>
            <person name="Barry K.W."/>
            <person name="Cichocki N."/>
            <person name="Veneault-Fourrey C."/>
            <person name="LaButti K."/>
            <person name="Lindquist E.A."/>
            <person name="Lipzen A."/>
            <person name="Lundell T."/>
            <person name="Morin E."/>
            <person name="Murat C."/>
            <person name="Sun H."/>
            <person name="Tunlid A."/>
            <person name="Henrissat B."/>
            <person name="Grigoriev I.V."/>
            <person name="Hibbett D.S."/>
            <person name="Martin F."/>
            <person name="Nordberg H.P."/>
            <person name="Cantor M.N."/>
            <person name="Hua S.X."/>
        </authorList>
    </citation>
    <scope>NUCLEOTIDE SEQUENCE [LARGE SCALE GENOMIC DNA]</scope>
    <source>
        <strain evidence="2 3">Marx 270</strain>
    </source>
</reference>
<reference evidence="3" key="2">
    <citation type="submission" date="2015-01" db="EMBL/GenBank/DDBJ databases">
        <title>Evolutionary Origins and Diversification of the Mycorrhizal Mutualists.</title>
        <authorList>
            <consortium name="DOE Joint Genome Institute"/>
            <consortium name="Mycorrhizal Genomics Consortium"/>
            <person name="Kohler A."/>
            <person name="Kuo A."/>
            <person name="Nagy L.G."/>
            <person name="Floudas D."/>
            <person name="Copeland A."/>
            <person name="Barry K.W."/>
            <person name="Cichocki N."/>
            <person name="Veneault-Fourrey C."/>
            <person name="LaButti K."/>
            <person name="Lindquist E.A."/>
            <person name="Lipzen A."/>
            <person name="Lundell T."/>
            <person name="Morin E."/>
            <person name="Murat C."/>
            <person name="Riley R."/>
            <person name="Ohm R."/>
            <person name="Sun H."/>
            <person name="Tunlid A."/>
            <person name="Henrissat B."/>
            <person name="Grigoriev I.V."/>
            <person name="Hibbett D.S."/>
            <person name="Martin F."/>
        </authorList>
    </citation>
    <scope>NUCLEOTIDE SEQUENCE [LARGE SCALE GENOMIC DNA]</scope>
    <source>
        <strain evidence="3">Marx 270</strain>
    </source>
</reference>
<feature type="compositionally biased region" description="Basic and acidic residues" evidence="1">
    <location>
        <begin position="1"/>
        <end position="24"/>
    </location>
</feature>
<dbReference type="InParanoid" id="A0A0C3JDR4"/>
<evidence type="ECO:0000313" key="2">
    <source>
        <dbReference type="EMBL" id="KIN95786.1"/>
    </source>
</evidence>
<feature type="compositionally biased region" description="Low complexity" evidence="1">
    <location>
        <begin position="25"/>
        <end position="34"/>
    </location>
</feature>
<dbReference type="HOGENOM" id="CLU_2278584_0_0_1"/>
<evidence type="ECO:0000313" key="3">
    <source>
        <dbReference type="Proteomes" id="UP000054217"/>
    </source>
</evidence>
<feature type="region of interest" description="Disordered" evidence="1">
    <location>
        <begin position="1"/>
        <end position="55"/>
    </location>
</feature>